<dbReference type="PRINTS" id="PR00069">
    <property type="entry name" value="ALDKETRDTASE"/>
</dbReference>
<accession>A0A158I0J7</accession>
<dbReference type="InterPro" id="IPR020471">
    <property type="entry name" value="AKR"/>
</dbReference>
<dbReference type="GO" id="GO:0016491">
    <property type="term" value="F:oxidoreductase activity"/>
    <property type="evidence" value="ECO:0007669"/>
    <property type="project" value="UniProtKB-KW"/>
</dbReference>
<reference evidence="6" key="1">
    <citation type="submission" date="2016-01" db="EMBL/GenBank/DDBJ databases">
        <authorList>
            <person name="Peeters C."/>
        </authorList>
    </citation>
    <scope>NUCLEOTIDE SEQUENCE [LARGE SCALE GENOMIC DNA]</scope>
    <source>
        <strain evidence="6">LMG 22934</strain>
    </source>
</reference>
<feature type="domain" description="NADP-dependent oxidoreductase" evidence="5">
    <location>
        <begin position="16"/>
        <end position="342"/>
    </location>
</feature>
<keyword evidence="1" id="KW-0521">NADP</keyword>
<dbReference type="NCBIfam" id="NF007912">
    <property type="entry name" value="PRK10625.1"/>
    <property type="match status" value="1"/>
</dbReference>
<evidence type="ECO:0000256" key="2">
    <source>
        <dbReference type="ARBA" id="ARBA00023002"/>
    </source>
</evidence>
<evidence type="ECO:0000259" key="5">
    <source>
        <dbReference type="Pfam" id="PF00248"/>
    </source>
</evidence>
<evidence type="ECO:0000256" key="4">
    <source>
        <dbReference type="ARBA" id="ARBA00070119"/>
    </source>
</evidence>
<comment type="similarity">
    <text evidence="3">Belongs to the aldo/keto reductase family. Aldo/keto reductase 2 subfamily.</text>
</comment>
<dbReference type="InterPro" id="IPR036812">
    <property type="entry name" value="NAD(P)_OxRdtase_dom_sf"/>
</dbReference>
<dbReference type="Pfam" id="PF00248">
    <property type="entry name" value="Aldo_ket_red"/>
    <property type="match status" value="1"/>
</dbReference>
<evidence type="ECO:0000313" key="6">
    <source>
        <dbReference type="EMBL" id="SAL49540.1"/>
    </source>
</evidence>
<dbReference type="FunFam" id="3.20.20.100:FF:000005">
    <property type="entry name" value="NADP(H)-dependent aldo-keto reductase"/>
    <property type="match status" value="1"/>
</dbReference>
<dbReference type="Proteomes" id="UP000054977">
    <property type="component" value="Unassembled WGS sequence"/>
</dbReference>
<keyword evidence="7" id="KW-1185">Reference proteome</keyword>
<dbReference type="Gene3D" id="3.20.20.100">
    <property type="entry name" value="NADP-dependent oxidoreductase domain"/>
    <property type="match status" value="1"/>
</dbReference>
<dbReference type="InterPro" id="IPR050523">
    <property type="entry name" value="AKR_Detox_Biosynth"/>
</dbReference>
<protein>
    <recommendedName>
        <fullName evidence="4">Protein tas</fullName>
    </recommendedName>
</protein>
<evidence type="ECO:0000256" key="1">
    <source>
        <dbReference type="ARBA" id="ARBA00022857"/>
    </source>
</evidence>
<dbReference type="EMBL" id="FCNW02000022">
    <property type="protein sequence ID" value="SAL49540.1"/>
    <property type="molecule type" value="Genomic_DNA"/>
</dbReference>
<gene>
    <name evidence="6" type="ORF">AWB65_03997</name>
</gene>
<evidence type="ECO:0000313" key="7">
    <source>
        <dbReference type="Proteomes" id="UP000054977"/>
    </source>
</evidence>
<keyword evidence="2" id="KW-0560">Oxidoreductase</keyword>
<dbReference type="PANTHER" id="PTHR43364">
    <property type="entry name" value="NADH-SPECIFIC METHYLGLYOXAL REDUCTASE-RELATED"/>
    <property type="match status" value="1"/>
</dbReference>
<dbReference type="OrthoDB" id="5488419at2"/>
<dbReference type="CDD" id="cd19094">
    <property type="entry name" value="AKR_Tas-like"/>
    <property type="match status" value="1"/>
</dbReference>
<organism evidence="6 7">
    <name type="scientific">Caballeronia humi</name>
    <dbReference type="NCBI Taxonomy" id="326474"/>
    <lineage>
        <taxon>Bacteria</taxon>
        <taxon>Pseudomonadati</taxon>
        <taxon>Pseudomonadota</taxon>
        <taxon>Betaproteobacteria</taxon>
        <taxon>Burkholderiales</taxon>
        <taxon>Burkholderiaceae</taxon>
        <taxon>Caballeronia</taxon>
    </lineage>
</organism>
<dbReference type="RefSeq" id="WP_087668783.1">
    <property type="nucleotide sequence ID" value="NZ_FCNW02000022.1"/>
</dbReference>
<dbReference type="SUPFAM" id="SSF51430">
    <property type="entry name" value="NAD(P)-linked oxidoreductase"/>
    <property type="match status" value="1"/>
</dbReference>
<name>A0A158I0J7_9BURK</name>
<proteinExistence type="inferred from homology"/>
<dbReference type="AlphaFoldDB" id="A0A158I0J7"/>
<dbReference type="STRING" id="326474.AWB65_03997"/>
<evidence type="ECO:0000256" key="3">
    <source>
        <dbReference type="ARBA" id="ARBA00038157"/>
    </source>
</evidence>
<sequence>MEFRKLGTTDIDVSLIGLGTMTWGEQNTESEAHAQIDYALAQGVNLIDAAEMYPVPPRPETQGLTEQYIGTWLAAHPAERDRIVLATKIAGPARQPHNPRHIRGAGNQFDRANLTEAVDSSLKRLQTDYIDLYQLHWPDRSTMTFGRPSYPYIDDEYTVPIEETLGVLGDLVKAGKIRHVGVSNETPWGVAQFLRASEKLGLPRIVSIQNPYSLVNRTFETGLSEFTHKENVGLLAYSPLAFGWLSGKYEGGARPAGARITLFERFQRYSKPQATSAIDTYSALARRHGLTPAQLALAFVNGRPFTTSTLIGATTLEQLKENIGSIDVKLSDELLAEIDALHEQQPNPAP</sequence>
<dbReference type="InterPro" id="IPR023210">
    <property type="entry name" value="NADP_OxRdtase_dom"/>
</dbReference>
<dbReference type="PANTHER" id="PTHR43364:SF17">
    <property type="entry name" value="ALDO KETO REDUCTASE"/>
    <property type="match status" value="1"/>
</dbReference>
<comment type="caution">
    <text evidence="6">The sequence shown here is derived from an EMBL/GenBank/DDBJ whole genome shotgun (WGS) entry which is preliminary data.</text>
</comment>